<reference evidence="1" key="1">
    <citation type="journal article" date="2015" name="Nature">
        <title>Complex archaea that bridge the gap between prokaryotes and eukaryotes.</title>
        <authorList>
            <person name="Spang A."/>
            <person name="Saw J.H."/>
            <person name="Jorgensen S.L."/>
            <person name="Zaremba-Niedzwiedzka K."/>
            <person name="Martijn J."/>
            <person name="Lind A.E."/>
            <person name="van Eijk R."/>
            <person name="Schleper C."/>
            <person name="Guy L."/>
            <person name="Ettema T.J."/>
        </authorList>
    </citation>
    <scope>NUCLEOTIDE SEQUENCE</scope>
</reference>
<accession>A0A0F9ABM1</accession>
<feature type="non-terminal residue" evidence="1">
    <location>
        <position position="1"/>
    </location>
</feature>
<dbReference type="Gene3D" id="1.25.40.10">
    <property type="entry name" value="Tetratricopeptide repeat domain"/>
    <property type="match status" value="1"/>
</dbReference>
<dbReference type="InterPro" id="IPR011990">
    <property type="entry name" value="TPR-like_helical_dom_sf"/>
</dbReference>
<dbReference type="AlphaFoldDB" id="A0A0F9ABM1"/>
<evidence type="ECO:0000313" key="1">
    <source>
        <dbReference type="EMBL" id="KKK95655.1"/>
    </source>
</evidence>
<comment type="caution">
    <text evidence="1">The sequence shown here is derived from an EMBL/GenBank/DDBJ whole genome shotgun (WGS) entry which is preliminary data.</text>
</comment>
<dbReference type="InterPro" id="IPR019734">
    <property type="entry name" value="TPR_rpt"/>
</dbReference>
<dbReference type="SMART" id="SM00028">
    <property type="entry name" value="TPR"/>
    <property type="match status" value="2"/>
</dbReference>
<organism evidence="1">
    <name type="scientific">marine sediment metagenome</name>
    <dbReference type="NCBI Taxonomy" id="412755"/>
    <lineage>
        <taxon>unclassified sequences</taxon>
        <taxon>metagenomes</taxon>
        <taxon>ecological metagenomes</taxon>
    </lineage>
</organism>
<sequence length="128" mass="14483">DCGQAYAGLATIRQQRGEYSAAFDMYLRSLQLDTDNLVALLGLFQVSRQMQSFSQIIHYLEIYREKHPTDTSVLLCLATLYAREGRHDESRGVLVEILERDPDKPQVAKLLEEVENAIAKSRYTGGGF</sequence>
<name>A0A0F9ABM1_9ZZZZ</name>
<dbReference type="EMBL" id="LAZR01046815">
    <property type="protein sequence ID" value="KKK95655.1"/>
    <property type="molecule type" value="Genomic_DNA"/>
</dbReference>
<gene>
    <name evidence="1" type="ORF">LCGC14_2670600</name>
</gene>
<dbReference type="SUPFAM" id="SSF48452">
    <property type="entry name" value="TPR-like"/>
    <property type="match status" value="1"/>
</dbReference>
<dbReference type="PROSITE" id="PS50005">
    <property type="entry name" value="TPR"/>
    <property type="match status" value="1"/>
</dbReference>
<proteinExistence type="predicted"/>
<protein>
    <submittedName>
        <fullName evidence="1">Uncharacterized protein</fullName>
    </submittedName>
</protein>
<dbReference type="Pfam" id="PF14559">
    <property type="entry name" value="TPR_19"/>
    <property type="match status" value="1"/>
</dbReference>